<evidence type="ECO:0000313" key="2">
    <source>
        <dbReference type="EMBL" id="GES39326.1"/>
    </source>
</evidence>
<evidence type="ECO:0008006" key="4">
    <source>
        <dbReference type="Google" id="ProtNLM"/>
    </source>
</evidence>
<reference evidence="2 3" key="1">
    <citation type="journal article" date="2018" name="Biodegradation">
        <title>1,4-Dioxane degradation characteristics of Rhodococcus aetherivorans JCM 14343.</title>
        <authorList>
            <person name="Inoue D."/>
            <person name="Tsunoda T."/>
            <person name="Yamamoto N."/>
            <person name="Ike M."/>
            <person name="Sei K."/>
        </authorList>
    </citation>
    <scope>NUCLEOTIDE SEQUENCE [LARGE SCALE GENOMIC DNA]</scope>
    <source>
        <strain evidence="2 3">JCM 14343</strain>
    </source>
</reference>
<accession>A0ABQ0YRY6</accession>
<proteinExistence type="predicted"/>
<protein>
    <recommendedName>
        <fullName evidence="4">Transposase</fullName>
    </recommendedName>
</protein>
<name>A0ABQ0YRY6_9NOCA</name>
<organism evidence="2 3">
    <name type="scientific">Rhodococcus aetherivorans</name>
    <dbReference type="NCBI Taxonomy" id="191292"/>
    <lineage>
        <taxon>Bacteria</taxon>
        <taxon>Bacillati</taxon>
        <taxon>Actinomycetota</taxon>
        <taxon>Actinomycetes</taxon>
        <taxon>Mycobacteriales</taxon>
        <taxon>Nocardiaceae</taxon>
        <taxon>Rhodococcus</taxon>
    </lineage>
</organism>
<keyword evidence="3" id="KW-1185">Reference proteome</keyword>
<evidence type="ECO:0000313" key="3">
    <source>
        <dbReference type="Proteomes" id="UP000325466"/>
    </source>
</evidence>
<sequence length="56" mass="6071">MRGVPSSSLTDAQWALLEPPVPPPGNIDGEGDDPTAGTRRHRADRQCSVDRKQVCE</sequence>
<feature type="compositionally biased region" description="Basic and acidic residues" evidence="1">
    <location>
        <begin position="44"/>
        <end position="56"/>
    </location>
</feature>
<comment type="caution">
    <text evidence="2">The sequence shown here is derived from an EMBL/GenBank/DDBJ whole genome shotgun (WGS) entry which is preliminary data.</text>
</comment>
<feature type="compositionally biased region" description="Polar residues" evidence="1">
    <location>
        <begin position="1"/>
        <end position="11"/>
    </location>
</feature>
<gene>
    <name evidence="2" type="ORF">RAJCM14343_4594</name>
</gene>
<dbReference type="Proteomes" id="UP000325466">
    <property type="component" value="Unassembled WGS sequence"/>
</dbReference>
<dbReference type="EMBL" id="BLAH01000113">
    <property type="protein sequence ID" value="GES39326.1"/>
    <property type="molecule type" value="Genomic_DNA"/>
</dbReference>
<evidence type="ECO:0000256" key="1">
    <source>
        <dbReference type="SAM" id="MobiDB-lite"/>
    </source>
</evidence>
<feature type="region of interest" description="Disordered" evidence="1">
    <location>
        <begin position="1"/>
        <end position="56"/>
    </location>
</feature>